<dbReference type="GO" id="GO:0003676">
    <property type="term" value="F:nucleic acid binding"/>
    <property type="evidence" value="ECO:0007669"/>
    <property type="project" value="InterPro"/>
</dbReference>
<dbReference type="EMBL" id="BAABME010000296">
    <property type="protein sequence ID" value="GAA0141552.1"/>
    <property type="molecule type" value="Genomic_DNA"/>
</dbReference>
<dbReference type="Pfam" id="PF13966">
    <property type="entry name" value="zf-RVT"/>
    <property type="match status" value="1"/>
</dbReference>
<feature type="domain" description="Reverse transcriptase zinc-binding" evidence="2">
    <location>
        <begin position="119"/>
        <end position="179"/>
    </location>
</feature>
<gene>
    <name evidence="3" type="ORF">LIER_02672</name>
</gene>
<evidence type="ECO:0000259" key="2">
    <source>
        <dbReference type="Pfam" id="PF13966"/>
    </source>
</evidence>
<dbReference type="InterPro" id="IPR026960">
    <property type="entry name" value="RVT-Znf"/>
</dbReference>
<proteinExistence type="predicted"/>
<evidence type="ECO:0000313" key="3">
    <source>
        <dbReference type="EMBL" id="GAA0141552.1"/>
    </source>
</evidence>
<keyword evidence="4" id="KW-1185">Reference proteome</keyword>
<comment type="caution">
    <text evidence="3">The sequence shown here is derived from an EMBL/GenBank/DDBJ whole genome shotgun (WGS) entry which is preliminary data.</text>
</comment>
<dbReference type="InterPro" id="IPR002156">
    <property type="entry name" value="RNaseH_domain"/>
</dbReference>
<accession>A0AAV3NUY6</accession>
<dbReference type="AlphaFoldDB" id="A0AAV3NUY6"/>
<sequence length="332" mass="37891">MRWRVGDGNNIWKNRWVPRVTDFYCRGRNDTGPNWVSQLIWGGQWDLEEVSRVLGEEDAKLILAIPLSRHGIMDRLVWNHTKSGCYLTCSGYKLACTMKNNGDLEGRSVGDGSTVRPSDGLWSQLWRLKIPPRVRNFLWKCLHNILPTKDKLLRRRVAVDGTCALCGEAPETLSHLFLSLISCRFWYSTPWQLVTTGGPWTTFIEWWSFITSQLWKQECEFIIEQLVKPSRGAIKINVDAGWKDTTKQGSVGVVARGDGGQFLAARFKHLPFLDSALVAEAIALREGMEMALRYNWHRVEVESDCRSLLMAINGKMTVPLKIDVLVADIHQF</sequence>
<dbReference type="GO" id="GO:0004523">
    <property type="term" value="F:RNA-DNA hybrid ribonuclease activity"/>
    <property type="evidence" value="ECO:0007669"/>
    <property type="project" value="InterPro"/>
</dbReference>
<dbReference type="InterPro" id="IPR036397">
    <property type="entry name" value="RNaseH_sf"/>
</dbReference>
<evidence type="ECO:0000259" key="1">
    <source>
        <dbReference type="Pfam" id="PF13456"/>
    </source>
</evidence>
<dbReference type="InterPro" id="IPR052929">
    <property type="entry name" value="RNase_H-like_EbsB-rel"/>
</dbReference>
<protein>
    <submittedName>
        <fullName evidence="3">Uncharacterized protein</fullName>
    </submittedName>
</protein>
<dbReference type="SUPFAM" id="SSF53098">
    <property type="entry name" value="Ribonuclease H-like"/>
    <property type="match status" value="1"/>
</dbReference>
<dbReference type="InterPro" id="IPR044730">
    <property type="entry name" value="RNase_H-like_dom_plant"/>
</dbReference>
<dbReference type="InterPro" id="IPR012337">
    <property type="entry name" value="RNaseH-like_sf"/>
</dbReference>
<dbReference type="PANTHER" id="PTHR47074">
    <property type="entry name" value="BNAC02G40300D PROTEIN"/>
    <property type="match status" value="1"/>
</dbReference>
<dbReference type="PANTHER" id="PTHR47074:SF11">
    <property type="entry name" value="REVERSE TRANSCRIPTASE-LIKE PROTEIN"/>
    <property type="match status" value="1"/>
</dbReference>
<dbReference type="CDD" id="cd06222">
    <property type="entry name" value="RNase_H_like"/>
    <property type="match status" value="1"/>
</dbReference>
<evidence type="ECO:0000313" key="4">
    <source>
        <dbReference type="Proteomes" id="UP001454036"/>
    </source>
</evidence>
<feature type="domain" description="RNase H type-1" evidence="1">
    <location>
        <begin position="237"/>
        <end position="329"/>
    </location>
</feature>
<organism evidence="3 4">
    <name type="scientific">Lithospermum erythrorhizon</name>
    <name type="common">Purple gromwell</name>
    <name type="synonym">Lithospermum officinale var. erythrorhizon</name>
    <dbReference type="NCBI Taxonomy" id="34254"/>
    <lineage>
        <taxon>Eukaryota</taxon>
        <taxon>Viridiplantae</taxon>
        <taxon>Streptophyta</taxon>
        <taxon>Embryophyta</taxon>
        <taxon>Tracheophyta</taxon>
        <taxon>Spermatophyta</taxon>
        <taxon>Magnoliopsida</taxon>
        <taxon>eudicotyledons</taxon>
        <taxon>Gunneridae</taxon>
        <taxon>Pentapetalae</taxon>
        <taxon>asterids</taxon>
        <taxon>lamiids</taxon>
        <taxon>Boraginales</taxon>
        <taxon>Boraginaceae</taxon>
        <taxon>Boraginoideae</taxon>
        <taxon>Lithospermeae</taxon>
        <taxon>Lithospermum</taxon>
    </lineage>
</organism>
<dbReference type="Proteomes" id="UP001454036">
    <property type="component" value="Unassembled WGS sequence"/>
</dbReference>
<dbReference type="Gene3D" id="3.30.420.10">
    <property type="entry name" value="Ribonuclease H-like superfamily/Ribonuclease H"/>
    <property type="match status" value="1"/>
</dbReference>
<reference evidence="3 4" key="1">
    <citation type="submission" date="2024-01" db="EMBL/GenBank/DDBJ databases">
        <title>The complete chloroplast genome sequence of Lithospermum erythrorhizon: insights into the phylogenetic relationship among Boraginaceae species and the maternal lineages of purple gromwells.</title>
        <authorList>
            <person name="Okada T."/>
            <person name="Watanabe K."/>
        </authorList>
    </citation>
    <scope>NUCLEOTIDE SEQUENCE [LARGE SCALE GENOMIC DNA]</scope>
</reference>
<dbReference type="Pfam" id="PF13456">
    <property type="entry name" value="RVT_3"/>
    <property type="match status" value="1"/>
</dbReference>
<name>A0AAV3NUY6_LITER</name>